<feature type="compositionally biased region" description="Low complexity" evidence="6">
    <location>
        <begin position="387"/>
        <end position="398"/>
    </location>
</feature>
<feature type="region of interest" description="Disordered" evidence="6">
    <location>
        <begin position="380"/>
        <end position="508"/>
    </location>
</feature>
<evidence type="ECO:0000259" key="8">
    <source>
        <dbReference type="Pfam" id="PF04542"/>
    </source>
</evidence>
<dbReference type="Proteomes" id="UP000294225">
    <property type="component" value="Unassembled WGS sequence"/>
</dbReference>
<organism evidence="10 11">
    <name type="scientific">Kribbella speibonae</name>
    <dbReference type="NCBI Taxonomy" id="1572660"/>
    <lineage>
        <taxon>Bacteria</taxon>
        <taxon>Bacillati</taxon>
        <taxon>Actinomycetota</taxon>
        <taxon>Actinomycetes</taxon>
        <taxon>Propionibacteriales</taxon>
        <taxon>Kribbellaceae</taxon>
        <taxon>Kribbella</taxon>
    </lineage>
</organism>
<evidence type="ECO:0000256" key="1">
    <source>
        <dbReference type="ARBA" id="ARBA00010641"/>
    </source>
</evidence>
<dbReference type="SUPFAM" id="SSF88946">
    <property type="entry name" value="Sigma2 domain of RNA polymerase sigma factors"/>
    <property type="match status" value="1"/>
</dbReference>
<dbReference type="AlphaFoldDB" id="A0A4R0J9J3"/>
<dbReference type="GO" id="GO:0006352">
    <property type="term" value="P:DNA-templated transcription initiation"/>
    <property type="evidence" value="ECO:0007669"/>
    <property type="project" value="InterPro"/>
</dbReference>
<keyword evidence="5" id="KW-0804">Transcription</keyword>
<dbReference type="Gene3D" id="1.10.10.10">
    <property type="entry name" value="Winged helix-like DNA-binding domain superfamily/Winged helix DNA-binding domain"/>
    <property type="match status" value="1"/>
</dbReference>
<evidence type="ECO:0000313" key="11">
    <source>
        <dbReference type="Proteomes" id="UP000294225"/>
    </source>
</evidence>
<feature type="compositionally biased region" description="Pro residues" evidence="6">
    <location>
        <begin position="399"/>
        <end position="429"/>
    </location>
</feature>
<feature type="transmembrane region" description="Helical" evidence="7">
    <location>
        <begin position="315"/>
        <end position="341"/>
    </location>
</feature>
<evidence type="ECO:0000256" key="5">
    <source>
        <dbReference type="ARBA" id="ARBA00023163"/>
    </source>
</evidence>
<keyword evidence="4" id="KW-0238">DNA-binding</keyword>
<feature type="transmembrane region" description="Helical" evidence="7">
    <location>
        <begin position="353"/>
        <end position="374"/>
    </location>
</feature>
<dbReference type="SUPFAM" id="SSF88659">
    <property type="entry name" value="Sigma3 and sigma4 domains of RNA polymerase sigma factors"/>
    <property type="match status" value="1"/>
</dbReference>
<dbReference type="InterPro" id="IPR013325">
    <property type="entry name" value="RNA_pol_sigma_r2"/>
</dbReference>
<dbReference type="Gene3D" id="1.10.1740.10">
    <property type="match status" value="1"/>
</dbReference>
<keyword evidence="7" id="KW-1133">Transmembrane helix</keyword>
<dbReference type="InterPro" id="IPR014284">
    <property type="entry name" value="RNA_pol_sigma-70_dom"/>
</dbReference>
<dbReference type="PRINTS" id="PR01217">
    <property type="entry name" value="PRICHEXTENSN"/>
</dbReference>
<feature type="domain" description="Putative zinc-finger" evidence="9">
    <location>
        <begin position="261"/>
        <end position="294"/>
    </location>
</feature>
<feature type="compositionally biased region" description="Pro residues" evidence="6">
    <location>
        <begin position="456"/>
        <end position="472"/>
    </location>
</feature>
<keyword evidence="2" id="KW-0805">Transcription regulation</keyword>
<dbReference type="InterPro" id="IPR007627">
    <property type="entry name" value="RNA_pol_sigma70_r2"/>
</dbReference>
<dbReference type="InterPro" id="IPR036388">
    <property type="entry name" value="WH-like_DNA-bd_sf"/>
</dbReference>
<evidence type="ECO:0000259" key="9">
    <source>
        <dbReference type="Pfam" id="PF13490"/>
    </source>
</evidence>
<accession>A0A4R0J9J3</accession>
<dbReference type="GO" id="GO:0003677">
    <property type="term" value="F:DNA binding"/>
    <property type="evidence" value="ECO:0007669"/>
    <property type="project" value="UniProtKB-KW"/>
</dbReference>
<dbReference type="InterPro" id="IPR039425">
    <property type="entry name" value="RNA_pol_sigma-70-like"/>
</dbReference>
<sequence length="841" mass="89489">MTRIRRTFFGRNFGAGVLVRKGAQFRVRKGALVRPIWEPCSRQHVTVRHKAAHRVAIGCQSPRGRWMETPDGQPDPLSDAELIARVRNGDLEAYGELYARHHHAAERMARQLVPANDADDLASDAFAKVLDALRAGGGPDVSFRAYLLTTVRRVHVDRIRSGKKVQTTDDIASYEREPETFDDPTVTGFESGAAAKAFASLPERWQAVLWHTEVEGEKPAAIAPLLGLTANGVSALAYRAREGLRQAYLQQHLADVAGDRCRWTTERLGAYVRGGLTKRENRNVREHMDDCAKCTAVYLELVEVNSALPALLAPALLGTAGIGYLAAASGAKVGLVGFFVTGWKKVTENSTRAAAGGGAVVVVAIAAVLAAMALTGNDTPPAAINQPSTQPTQATQPPAQKPTVPPVKPPVKPPSAKPPASNPTQPPTSAPTTAPTTQPTTAPTTAPTQPTATPTVPTPPPSTPTPSKPTPTTPVLDEGLVTISIPRGGGSPVLDETPAPQPRSAQAEAGTAGVRFVITIKTPAGNTNPVVIGLKYGSELEWPLKTSPAGWTCTQSSGSCRASDPANPKPLAVTFDAPTGGSTADRTFTVSAKTGRLYDDDSATVDAKPSTDENLLKILDGKVDPDVHHRILTVAPRANRKSVTLKLSYGDALEWPIAATTPGWKCNRSTKTCTATTPAKPAPLAADFDVPDKSSDAARTFTVAATADLVSDTDSDVLPALQQDESLLQILTPTPHTDPNPFVYNRFLKVNGAQGRTVTLDISWGRNLTFLPSFDLGWTCERASDIRRATCTTKNYKKPLNSEWNAWLPGTGSSNAITVHARVGGREDTDTAQIPPSTSRR</sequence>
<keyword evidence="3" id="KW-0731">Sigma factor</keyword>
<dbReference type="GO" id="GO:0016987">
    <property type="term" value="F:sigma factor activity"/>
    <property type="evidence" value="ECO:0007669"/>
    <property type="project" value="UniProtKB-KW"/>
</dbReference>
<dbReference type="PANTHER" id="PTHR43133:SF8">
    <property type="entry name" value="RNA POLYMERASE SIGMA FACTOR HI_1459-RELATED"/>
    <property type="match status" value="1"/>
</dbReference>
<keyword evidence="7" id="KW-0472">Membrane</keyword>
<name>A0A4R0J9J3_9ACTN</name>
<evidence type="ECO:0000256" key="4">
    <source>
        <dbReference type="ARBA" id="ARBA00023125"/>
    </source>
</evidence>
<evidence type="ECO:0000256" key="7">
    <source>
        <dbReference type="SAM" id="Phobius"/>
    </source>
</evidence>
<dbReference type="Gene3D" id="1.10.10.1320">
    <property type="entry name" value="Anti-sigma factor, zinc-finger domain"/>
    <property type="match status" value="1"/>
</dbReference>
<dbReference type="PANTHER" id="PTHR43133">
    <property type="entry name" value="RNA POLYMERASE ECF-TYPE SIGMA FACTO"/>
    <property type="match status" value="1"/>
</dbReference>
<protein>
    <submittedName>
        <fullName evidence="10">Sigma-70 family RNA polymerase sigma factor</fullName>
    </submittedName>
</protein>
<dbReference type="InterPro" id="IPR013324">
    <property type="entry name" value="RNA_pol_sigma_r3/r4-like"/>
</dbReference>
<evidence type="ECO:0000256" key="3">
    <source>
        <dbReference type="ARBA" id="ARBA00023082"/>
    </source>
</evidence>
<dbReference type="Pfam" id="PF04542">
    <property type="entry name" value="Sigma70_r2"/>
    <property type="match status" value="1"/>
</dbReference>
<comment type="caution">
    <text evidence="10">The sequence shown here is derived from an EMBL/GenBank/DDBJ whole genome shotgun (WGS) entry which is preliminary data.</text>
</comment>
<evidence type="ECO:0000313" key="10">
    <source>
        <dbReference type="EMBL" id="TCC42410.1"/>
    </source>
</evidence>
<dbReference type="Pfam" id="PF13490">
    <property type="entry name" value="zf-HC2"/>
    <property type="match status" value="1"/>
</dbReference>
<feature type="compositionally biased region" description="Low complexity" evidence="6">
    <location>
        <begin position="430"/>
        <end position="455"/>
    </location>
</feature>
<dbReference type="NCBIfam" id="TIGR02937">
    <property type="entry name" value="sigma70-ECF"/>
    <property type="match status" value="1"/>
</dbReference>
<comment type="similarity">
    <text evidence="1">Belongs to the sigma-70 factor family. ECF subfamily.</text>
</comment>
<gene>
    <name evidence="10" type="ORF">E0H92_12565</name>
</gene>
<dbReference type="InterPro" id="IPR027383">
    <property type="entry name" value="Znf_put"/>
</dbReference>
<dbReference type="InterPro" id="IPR041916">
    <property type="entry name" value="Anti_sigma_zinc_sf"/>
</dbReference>
<dbReference type="EMBL" id="SJKC01000001">
    <property type="protein sequence ID" value="TCC42410.1"/>
    <property type="molecule type" value="Genomic_DNA"/>
</dbReference>
<evidence type="ECO:0000256" key="2">
    <source>
        <dbReference type="ARBA" id="ARBA00023015"/>
    </source>
</evidence>
<proteinExistence type="inferred from homology"/>
<keyword evidence="7" id="KW-0812">Transmembrane</keyword>
<feature type="domain" description="RNA polymerase sigma-70 region 2" evidence="8">
    <location>
        <begin position="97"/>
        <end position="163"/>
    </location>
</feature>
<reference evidence="10 11" key="1">
    <citation type="submission" date="2019-02" db="EMBL/GenBank/DDBJ databases">
        <title>Kribbella capetownensis sp. nov. and Kribbella speibonae sp. nov., isolated from soil.</title>
        <authorList>
            <person name="Curtis S.M."/>
            <person name="Norton I."/>
            <person name="Everest G.J."/>
            <person name="Meyers P.R."/>
        </authorList>
    </citation>
    <scope>NUCLEOTIDE SEQUENCE [LARGE SCALE GENOMIC DNA]</scope>
    <source>
        <strain evidence="10 11">YM55</strain>
    </source>
</reference>
<evidence type="ECO:0000256" key="6">
    <source>
        <dbReference type="SAM" id="MobiDB-lite"/>
    </source>
</evidence>